<evidence type="ECO:0000259" key="3">
    <source>
        <dbReference type="SMART" id="SM00560"/>
    </source>
</evidence>
<organism evidence="4">
    <name type="scientific">hydrothermal vent metagenome</name>
    <dbReference type="NCBI Taxonomy" id="652676"/>
    <lineage>
        <taxon>unclassified sequences</taxon>
        <taxon>metagenomes</taxon>
        <taxon>ecological metagenomes</taxon>
    </lineage>
</organism>
<dbReference type="EMBL" id="UOET01000398">
    <property type="protein sequence ID" value="VAW29663.1"/>
    <property type="molecule type" value="Genomic_DNA"/>
</dbReference>
<proteinExistence type="predicted"/>
<gene>
    <name evidence="4" type="ORF">MNBD_BACTEROID07-1142</name>
</gene>
<feature type="domain" description="LamG-like jellyroll fold" evidence="3">
    <location>
        <begin position="187"/>
        <end position="338"/>
    </location>
</feature>
<evidence type="ECO:0000256" key="1">
    <source>
        <dbReference type="ARBA" id="ARBA00022729"/>
    </source>
</evidence>
<reference evidence="4" key="1">
    <citation type="submission" date="2018-06" db="EMBL/GenBank/DDBJ databases">
        <authorList>
            <person name="Zhirakovskaya E."/>
        </authorList>
    </citation>
    <scope>NUCLEOTIDE SEQUENCE</scope>
</reference>
<dbReference type="Gene3D" id="1.20.1270.90">
    <property type="entry name" value="AF1782-like"/>
    <property type="match status" value="1"/>
</dbReference>
<evidence type="ECO:0000256" key="2">
    <source>
        <dbReference type="ARBA" id="ARBA00023157"/>
    </source>
</evidence>
<dbReference type="PROSITE" id="PS51257">
    <property type="entry name" value="PROKAR_LIPOPROTEIN"/>
    <property type="match status" value="1"/>
</dbReference>
<accession>A0A3B0UN69</accession>
<dbReference type="Gene3D" id="2.60.120.200">
    <property type="match status" value="1"/>
</dbReference>
<dbReference type="Pfam" id="PF13385">
    <property type="entry name" value="Laminin_G_3"/>
    <property type="match status" value="1"/>
</dbReference>
<evidence type="ECO:0000313" key="4">
    <source>
        <dbReference type="EMBL" id="VAW29663.1"/>
    </source>
</evidence>
<keyword evidence="1" id="KW-0732">Signal</keyword>
<keyword evidence="2" id="KW-1015">Disulfide bond</keyword>
<sequence>MRKSKVLLLMLLIPFTLSIILSGCKKDNSKSCPTVTYTQLDKVIADAQSLYNSAVEGTNPGQYVSGSKATFKTAIDLASSVRGTSCVTQQQLDAAVVALNAATSTFKGQKITDVAPGALVAHWLFNGNAKDATGNGNNGTPTAGHAFWGAGPAPQLTADRFGNANDAYHFDKGSDIVVPYSSSLNPSAITISLWVKMEEQPNNDYIISLDRWNGWKLNLQSSDYLFFTVKAVTSTGDTVYYDRDSNPTSIDSLKWTAIAVTFENGKMNFYVNGALVKAWTNTPGTPVTVDNVPLSIGSDLPTDIYSTSDKSPFYVNWGGYFKGDIDDVRLYNVALTGAQVQALYAYEKDNTITK</sequence>
<dbReference type="SUPFAM" id="SSF49899">
    <property type="entry name" value="Concanavalin A-like lectins/glucanases"/>
    <property type="match status" value="1"/>
</dbReference>
<protein>
    <recommendedName>
        <fullName evidence="3">LamG-like jellyroll fold domain-containing protein</fullName>
    </recommendedName>
</protein>
<dbReference type="InterPro" id="IPR013320">
    <property type="entry name" value="ConA-like_dom_sf"/>
</dbReference>
<dbReference type="SMART" id="SM00560">
    <property type="entry name" value="LamGL"/>
    <property type="match status" value="1"/>
</dbReference>
<name>A0A3B0UN69_9ZZZZ</name>
<dbReference type="AlphaFoldDB" id="A0A3B0UN69"/>
<dbReference type="InterPro" id="IPR006558">
    <property type="entry name" value="LamG-like"/>
</dbReference>